<keyword evidence="2" id="KW-0812">Transmembrane</keyword>
<gene>
    <name evidence="3" type="ORF">V9T40_009205</name>
</gene>
<keyword evidence="2" id="KW-0472">Membrane</keyword>
<feature type="compositionally biased region" description="Basic and acidic residues" evidence="1">
    <location>
        <begin position="215"/>
        <end position="232"/>
    </location>
</feature>
<organism evidence="3 4">
    <name type="scientific">Parthenolecanium corni</name>
    <dbReference type="NCBI Taxonomy" id="536013"/>
    <lineage>
        <taxon>Eukaryota</taxon>
        <taxon>Metazoa</taxon>
        <taxon>Ecdysozoa</taxon>
        <taxon>Arthropoda</taxon>
        <taxon>Hexapoda</taxon>
        <taxon>Insecta</taxon>
        <taxon>Pterygota</taxon>
        <taxon>Neoptera</taxon>
        <taxon>Paraneoptera</taxon>
        <taxon>Hemiptera</taxon>
        <taxon>Sternorrhyncha</taxon>
        <taxon>Coccoidea</taxon>
        <taxon>Coccidae</taxon>
        <taxon>Parthenolecanium</taxon>
    </lineage>
</organism>
<evidence type="ECO:0000256" key="1">
    <source>
        <dbReference type="SAM" id="MobiDB-lite"/>
    </source>
</evidence>
<reference evidence="3 4" key="1">
    <citation type="submission" date="2024-03" db="EMBL/GenBank/DDBJ databases">
        <title>Adaptation during the transition from Ophiocordyceps entomopathogen to insect associate is accompanied by gene loss and intensified selection.</title>
        <authorList>
            <person name="Ward C.M."/>
            <person name="Onetto C.A."/>
            <person name="Borneman A.R."/>
        </authorList>
    </citation>
    <scope>NUCLEOTIDE SEQUENCE [LARGE SCALE GENOMIC DNA]</scope>
    <source>
        <strain evidence="3">AWRI1</strain>
        <tissue evidence="3">Single Adult Female</tissue>
    </source>
</reference>
<feature type="compositionally biased region" description="Polar residues" evidence="1">
    <location>
        <begin position="233"/>
        <end position="249"/>
    </location>
</feature>
<feature type="transmembrane region" description="Helical" evidence="2">
    <location>
        <begin position="7"/>
        <end position="27"/>
    </location>
</feature>
<evidence type="ECO:0000313" key="3">
    <source>
        <dbReference type="EMBL" id="KAK7601764.1"/>
    </source>
</evidence>
<dbReference type="EMBL" id="JBBCAQ010000010">
    <property type="protein sequence ID" value="KAK7601764.1"/>
    <property type="molecule type" value="Genomic_DNA"/>
</dbReference>
<keyword evidence="4" id="KW-1185">Reference proteome</keyword>
<protein>
    <submittedName>
        <fullName evidence="3">Uncharacterized protein</fullName>
    </submittedName>
</protein>
<feature type="region of interest" description="Disordered" evidence="1">
    <location>
        <begin position="157"/>
        <end position="300"/>
    </location>
</feature>
<comment type="caution">
    <text evidence="3">The sequence shown here is derived from an EMBL/GenBank/DDBJ whole genome shotgun (WGS) entry which is preliminary data.</text>
</comment>
<sequence>MAGCDQWAILKVFEVILCITCLLYKWWTDEEASRLFFFLEKNSREWPLQNNITWNQVGSWFADITYGGYVIITIGLLLAHVLGELQYTRKTESFLLGIGALLFFGVGCMVITSFDNVPDGLVDNAIILGVLSIITGFVFLIDIGCFKRRHRDKSISRDKEFRMSGSRDTTDAPIQQQVTIVEKSEPKQNGVTKTDVKQEEIISELRSSMKKKRDKLAPADEPHHQKENEKVQTSENHIQQRRYSGSRSAPKSRHHEEHDNAYDYDQQSIKNYDTDDSDDSEPYHYDRRSRGSQTSRKHFQKTVEKVILRDAETSTDTPTMVKTTTTVHYKIQSPTISTTDPHKSDSPVTSEEGYELHPPASSSYLVSNGKKFQPVITPSRIERLAQNAQSLNKDLASNSSVPSSPQDPGYVLHTASKWPNTTPLAPQPFRKVKQEIVLRPVQSAV</sequence>
<name>A0AAN9TM94_9HEMI</name>
<feature type="region of interest" description="Disordered" evidence="1">
    <location>
        <begin position="392"/>
        <end position="426"/>
    </location>
</feature>
<dbReference type="AlphaFoldDB" id="A0AAN9TM94"/>
<feature type="transmembrane region" description="Helical" evidence="2">
    <location>
        <begin position="64"/>
        <end position="82"/>
    </location>
</feature>
<evidence type="ECO:0000313" key="4">
    <source>
        <dbReference type="Proteomes" id="UP001367676"/>
    </source>
</evidence>
<feature type="transmembrane region" description="Helical" evidence="2">
    <location>
        <begin position="126"/>
        <end position="146"/>
    </location>
</feature>
<feature type="transmembrane region" description="Helical" evidence="2">
    <location>
        <begin position="94"/>
        <end position="114"/>
    </location>
</feature>
<evidence type="ECO:0000256" key="2">
    <source>
        <dbReference type="SAM" id="Phobius"/>
    </source>
</evidence>
<proteinExistence type="predicted"/>
<feature type="region of interest" description="Disordered" evidence="1">
    <location>
        <begin position="332"/>
        <end position="366"/>
    </location>
</feature>
<accession>A0AAN9TM94</accession>
<dbReference type="Proteomes" id="UP001367676">
    <property type="component" value="Unassembled WGS sequence"/>
</dbReference>
<feature type="compositionally biased region" description="Polar residues" evidence="1">
    <location>
        <begin position="392"/>
        <end position="406"/>
    </location>
</feature>
<keyword evidence="2" id="KW-1133">Transmembrane helix</keyword>